<keyword evidence="2" id="KW-1185">Reference proteome</keyword>
<organism evidence="1 2">
    <name type="scientific">Microlunatus parietis</name>
    <dbReference type="NCBI Taxonomy" id="682979"/>
    <lineage>
        <taxon>Bacteria</taxon>
        <taxon>Bacillati</taxon>
        <taxon>Actinomycetota</taxon>
        <taxon>Actinomycetes</taxon>
        <taxon>Propionibacteriales</taxon>
        <taxon>Propionibacteriaceae</taxon>
        <taxon>Microlunatus</taxon>
    </lineage>
</organism>
<comment type="caution">
    <text evidence="1">The sequence shown here is derived from an EMBL/GenBank/DDBJ whole genome shotgun (WGS) entry which is preliminary data.</text>
</comment>
<protein>
    <recommendedName>
        <fullName evidence="3">Lipoprotein</fullName>
    </recommendedName>
</protein>
<dbReference type="Proteomes" id="UP000569914">
    <property type="component" value="Unassembled WGS sequence"/>
</dbReference>
<evidence type="ECO:0000313" key="2">
    <source>
        <dbReference type="Proteomes" id="UP000569914"/>
    </source>
</evidence>
<dbReference type="InterPro" id="IPR019546">
    <property type="entry name" value="TAT_signal_bac_arc"/>
</dbReference>
<dbReference type="PROSITE" id="PS51257">
    <property type="entry name" value="PROKAR_LIPOPROTEIN"/>
    <property type="match status" value="1"/>
</dbReference>
<evidence type="ECO:0000313" key="1">
    <source>
        <dbReference type="EMBL" id="NYE69942.1"/>
    </source>
</evidence>
<dbReference type="NCBIfam" id="TIGR01409">
    <property type="entry name" value="TAT_signal_seq"/>
    <property type="match status" value="1"/>
</dbReference>
<sequence length="266" mass="28541">MMITRRGFHRRAGLLIAALGTTTAGCALLPPEPLPLTRFGAFTMTVTGGVAGVFRQLQVTPSDRIGLVLTERPAAGRISTETLNRIGTLLESEAFRREAARPRPDDMRCADTFVVTLRMGALTVSREDPCAPTPAPEWDKLTALLQPFWEGRFEEPLPAASAPPILVQEIASGRPTGRRAELGPDGQATLRSPDRVLRTGRLEVSQLAALTVLAARPLCRPAREFDDGFLISIGDQQAAAPVGNRIGPDCPELGAIAQLARTAVHL</sequence>
<evidence type="ECO:0008006" key="3">
    <source>
        <dbReference type="Google" id="ProtNLM"/>
    </source>
</evidence>
<reference evidence="1 2" key="1">
    <citation type="submission" date="2020-07" db="EMBL/GenBank/DDBJ databases">
        <title>Sequencing the genomes of 1000 actinobacteria strains.</title>
        <authorList>
            <person name="Klenk H.-P."/>
        </authorList>
    </citation>
    <scope>NUCLEOTIDE SEQUENCE [LARGE SCALE GENOMIC DNA]</scope>
    <source>
        <strain evidence="1 2">DSM 22083</strain>
    </source>
</reference>
<dbReference type="EMBL" id="JACCBU010000001">
    <property type="protein sequence ID" value="NYE69942.1"/>
    <property type="molecule type" value="Genomic_DNA"/>
</dbReference>
<dbReference type="AlphaFoldDB" id="A0A7Y9I4C7"/>
<gene>
    <name evidence="1" type="ORF">BKA15_001271</name>
</gene>
<proteinExistence type="predicted"/>
<dbReference type="RefSeq" id="WP_179749052.1">
    <property type="nucleotide sequence ID" value="NZ_JACCBU010000001.1"/>
</dbReference>
<accession>A0A7Y9I4C7</accession>
<name>A0A7Y9I4C7_9ACTN</name>